<evidence type="ECO:0000256" key="3">
    <source>
        <dbReference type="ARBA" id="ARBA00023163"/>
    </source>
</evidence>
<dbReference type="Pfam" id="PF00440">
    <property type="entry name" value="TetR_N"/>
    <property type="match status" value="1"/>
</dbReference>
<dbReference type="Gene3D" id="1.10.10.60">
    <property type="entry name" value="Homeodomain-like"/>
    <property type="match status" value="1"/>
</dbReference>
<dbReference type="PROSITE" id="PS50977">
    <property type="entry name" value="HTH_TETR_2"/>
    <property type="match status" value="1"/>
</dbReference>
<keyword evidence="1" id="KW-0805">Transcription regulation</keyword>
<dbReference type="SUPFAM" id="SSF46689">
    <property type="entry name" value="Homeodomain-like"/>
    <property type="match status" value="1"/>
</dbReference>
<dbReference type="OrthoDB" id="71867at2"/>
<feature type="DNA-binding region" description="H-T-H motif" evidence="4">
    <location>
        <begin position="28"/>
        <end position="47"/>
    </location>
</feature>
<keyword evidence="3" id="KW-0804">Transcription</keyword>
<evidence type="ECO:0000256" key="2">
    <source>
        <dbReference type="ARBA" id="ARBA00023125"/>
    </source>
</evidence>
<accession>A0A3N1GEA4</accession>
<evidence type="ECO:0000313" key="7">
    <source>
        <dbReference type="Proteomes" id="UP000271683"/>
    </source>
</evidence>
<comment type="caution">
    <text evidence="6">The sequence shown here is derived from an EMBL/GenBank/DDBJ whole genome shotgun (WGS) entry which is preliminary data.</text>
</comment>
<dbReference type="AlphaFoldDB" id="A0A3N1GEA4"/>
<feature type="domain" description="HTH tetR-type" evidence="5">
    <location>
        <begin position="5"/>
        <end position="65"/>
    </location>
</feature>
<evidence type="ECO:0000313" key="6">
    <source>
        <dbReference type="EMBL" id="ROP28619.1"/>
    </source>
</evidence>
<dbReference type="InterPro" id="IPR001647">
    <property type="entry name" value="HTH_TetR"/>
</dbReference>
<evidence type="ECO:0000256" key="4">
    <source>
        <dbReference type="PROSITE-ProRule" id="PRU00335"/>
    </source>
</evidence>
<keyword evidence="2 4" id="KW-0238">DNA-binding</keyword>
<protein>
    <submittedName>
        <fullName evidence="6">TetR family transcriptional regulator</fullName>
    </submittedName>
</protein>
<proteinExistence type="predicted"/>
<dbReference type="InterPro" id="IPR025996">
    <property type="entry name" value="MT1864/Rv1816-like_C"/>
</dbReference>
<gene>
    <name evidence="6" type="ORF">EDD30_1385</name>
</gene>
<dbReference type="PANTHER" id="PTHR47506:SF1">
    <property type="entry name" value="HTH-TYPE TRANSCRIPTIONAL REGULATOR YJDC"/>
    <property type="match status" value="1"/>
</dbReference>
<evidence type="ECO:0000259" key="5">
    <source>
        <dbReference type="PROSITE" id="PS50977"/>
    </source>
</evidence>
<dbReference type="SUPFAM" id="SSF48498">
    <property type="entry name" value="Tetracyclin repressor-like, C-terminal domain"/>
    <property type="match status" value="1"/>
</dbReference>
<dbReference type="InterPro" id="IPR009057">
    <property type="entry name" value="Homeodomain-like_sf"/>
</dbReference>
<dbReference type="EMBL" id="RJKL01000001">
    <property type="protein sequence ID" value="ROP28619.1"/>
    <property type="molecule type" value="Genomic_DNA"/>
</dbReference>
<dbReference type="Pfam" id="PF13305">
    <property type="entry name" value="TetR_C_33"/>
    <property type="match status" value="1"/>
</dbReference>
<dbReference type="GO" id="GO:0003677">
    <property type="term" value="F:DNA binding"/>
    <property type="evidence" value="ECO:0007669"/>
    <property type="project" value="UniProtKB-UniRule"/>
</dbReference>
<dbReference type="InterPro" id="IPR036271">
    <property type="entry name" value="Tet_transcr_reg_TetR-rel_C_sf"/>
</dbReference>
<name>A0A3N1GEA4_9ACTN</name>
<sequence length="186" mass="19490">MPRAGLDPATVVAAAAALADDAGLDNVTMSLLAERLGVRTPSLYKHVSSLADLHRRIAALALTELGDTLRDALQGRSGRPALAAAACAIRAYVVEHPGRYATTIRLDAASPDDPVAAAGARVLDSLSAVLAGYRLDPADTVHALRLLRSLFHGFAVLEAAGGFEMDTDVDDSFDWLIGFVDRALTS</sequence>
<evidence type="ECO:0000256" key="1">
    <source>
        <dbReference type="ARBA" id="ARBA00023015"/>
    </source>
</evidence>
<dbReference type="Gene3D" id="1.10.357.10">
    <property type="entry name" value="Tetracycline Repressor, domain 2"/>
    <property type="match status" value="1"/>
</dbReference>
<dbReference type="Proteomes" id="UP000271683">
    <property type="component" value="Unassembled WGS sequence"/>
</dbReference>
<organism evidence="6 7">
    <name type="scientific">Couchioplanes caeruleus</name>
    <dbReference type="NCBI Taxonomy" id="56438"/>
    <lineage>
        <taxon>Bacteria</taxon>
        <taxon>Bacillati</taxon>
        <taxon>Actinomycetota</taxon>
        <taxon>Actinomycetes</taxon>
        <taxon>Micromonosporales</taxon>
        <taxon>Micromonosporaceae</taxon>
        <taxon>Couchioplanes</taxon>
    </lineage>
</organism>
<reference evidence="6 7" key="1">
    <citation type="submission" date="2018-11" db="EMBL/GenBank/DDBJ databases">
        <title>Sequencing the genomes of 1000 actinobacteria strains.</title>
        <authorList>
            <person name="Klenk H.-P."/>
        </authorList>
    </citation>
    <scope>NUCLEOTIDE SEQUENCE [LARGE SCALE GENOMIC DNA]</scope>
    <source>
        <strain evidence="6 7">DSM 43634</strain>
    </source>
</reference>
<dbReference type="PANTHER" id="PTHR47506">
    <property type="entry name" value="TRANSCRIPTIONAL REGULATORY PROTEIN"/>
    <property type="match status" value="1"/>
</dbReference>
<dbReference type="RefSeq" id="WP_071808947.1">
    <property type="nucleotide sequence ID" value="NZ_RJKL01000001.1"/>
</dbReference>